<dbReference type="AlphaFoldDB" id="A0A0F9GV60"/>
<gene>
    <name evidence="1" type="ORF">LCGC14_1781600</name>
</gene>
<reference evidence="1" key="1">
    <citation type="journal article" date="2015" name="Nature">
        <title>Complex archaea that bridge the gap between prokaryotes and eukaryotes.</title>
        <authorList>
            <person name="Spang A."/>
            <person name="Saw J.H."/>
            <person name="Jorgensen S.L."/>
            <person name="Zaremba-Niedzwiedzka K."/>
            <person name="Martijn J."/>
            <person name="Lind A.E."/>
            <person name="van Eijk R."/>
            <person name="Schleper C."/>
            <person name="Guy L."/>
            <person name="Ettema T.J."/>
        </authorList>
    </citation>
    <scope>NUCLEOTIDE SEQUENCE</scope>
</reference>
<name>A0A0F9GV60_9ZZZZ</name>
<organism evidence="1">
    <name type="scientific">marine sediment metagenome</name>
    <dbReference type="NCBI Taxonomy" id="412755"/>
    <lineage>
        <taxon>unclassified sequences</taxon>
        <taxon>metagenomes</taxon>
        <taxon>ecological metagenomes</taxon>
    </lineage>
</organism>
<dbReference type="EMBL" id="LAZR01016857">
    <property type="protein sequence ID" value="KKM02720.1"/>
    <property type="molecule type" value="Genomic_DNA"/>
</dbReference>
<sequence length="137" mass="15175">MILAFFTGVDEMNQGSVLLHRSPGIVKPPALRSMDGEIVPMVAVEPEITRHLEQTSAFKLAHGNHRIRGFDIGRVEVVSNGLNLDDLLTDHPLSQVNHVYTTSQHNRIERVPSPPAVYDLVQPAILVIGLNEIRLTD</sequence>
<protein>
    <submittedName>
        <fullName evidence="1">Uncharacterized protein</fullName>
    </submittedName>
</protein>
<evidence type="ECO:0000313" key="1">
    <source>
        <dbReference type="EMBL" id="KKM02720.1"/>
    </source>
</evidence>
<proteinExistence type="predicted"/>
<accession>A0A0F9GV60</accession>
<comment type="caution">
    <text evidence="1">The sequence shown here is derived from an EMBL/GenBank/DDBJ whole genome shotgun (WGS) entry which is preliminary data.</text>
</comment>